<dbReference type="Pfam" id="PF13426">
    <property type="entry name" value="PAS_9"/>
    <property type="match status" value="2"/>
</dbReference>
<dbReference type="Proteomes" id="UP000245934">
    <property type="component" value="Unassembled WGS sequence"/>
</dbReference>
<dbReference type="GO" id="GO:0004673">
    <property type="term" value="F:protein histidine kinase activity"/>
    <property type="evidence" value="ECO:0007669"/>
    <property type="project" value="UniProtKB-EC"/>
</dbReference>
<dbReference type="InterPro" id="IPR035965">
    <property type="entry name" value="PAS-like_dom_sf"/>
</dbReference>
<protein>
    <recommendedName>
        <fullName evidence="2">histidine kinase</fullName>
        <ecNumber evidence="2">2.7.13.3</ecNumber>
    </recommendedName>
</protein>
<dbReference type="Gene3D" id="3.30.565.10">
    <property type="entry name" value="Histidine kinase-like ATPase, C-terminal domain"/>
    <property type="match status" value="1"/>
</dbReference>
<dbReference type="InterPro" id="IPR029016">
    <property type="entry name" value="GAF-like_dom_sf"/>
</dbReference>
<dbReference type="EC" id="2.7.13.3" evidence="2"/>
<evidence type="ECO:0000313" key="12">
    <source>
        <dbReference type="EMBL" id="PWR73119.1"/>
    </source>
</evidence>
<dbReference type="Pfam" id="PF02518">
    <property type="entry name" value="HATPase_c"/>
    <property type="match status" value="1"/>
</dbReference>
<dbReference type="Pfam" id="PF13188">
    <property type="entry name" value="PAS_8"/>
    <property type="match status" value="2"/>
</dbReference>
<dbReference type="InterPro" id="IPR001789">
    <property type="entry name" value="Sig_transdc_resp-reg_receiver"/>
</dbReference>
<sequence>MTDEIRVLYVDDEESLLHIGKIFLERQSGLKVDTSISATQALHLLEKTRFDVIVSDYMMPRMDGIEFLKKIHTLHLDIPFILFTGRGREEVAIEAINNGADFYLQKGGDPKVQFAELDHKIHQAVARKRTEHELIESKKQLSDIINFLPDATFAINRDGIIISWNRAIEDLTGLSADQMLGKGNYEYALPFYGERRKILIDLIFESEDKIAQRYSHIIRQKDQLIAETTLNLQERGRATFALKASTLYDSSGEIVGAIESIRDITEQKQAEEKLHNAYEQIAQREEELHSQLEMLAESEKKTRESETKFRSIFEKSLDAFMLTEDGRLVDCNEKALHLFGYHDYEEMKDMQSFEASPKFQPDGEDSKTGAEKHIQKAFELGEDKFEWIHKRKDGSTFPAEVLLFSFEINGKKYLQSSIRDITERKLAEIAIQENEENYRNVIEYSPFGMHFYELLDNGDLIFTGANPAADTILGMDHSLLIGKPLEEAFPGLVDTQIPKKYRQIAKEGGFWHDEQTYSDSGEIHGSYTMQVFQIQPGIIVAAFFDITELKRAENALKESEEKYRKLFEESNDAIFIADTTTRKFTDCNRKAELLTGYSKETILSMVVDELHPEDLRPEIIHAFKKFVDGYTESIESCILTREGSAVPVSINASVVVIGTKKYLIGITRDLTLQKEIENAFREKTIEVDKFFNISLDLFCIADTNGIFHRLNPEWEKTLGYNLSELMGKRFLDFVHPDDIQKTIDQVSDLRDQKEVVNFVNRYRHKDGTYRWIEWRSVPRGERIFAAARDITHHYLEEYYMAGLNSLKQDLLVMQSLDEKLKKITECSKTLFNADCARIWIAKPGDRCNEGCNYSKPPDTSCDISVSCLHLVADSEKDTCLTRKDDRIPFGVSIIGKIATGTSPSIIIPDVSNSPPELESDLTGMPEHTSFAGFRLLSSDGNLLGVLGMFSSEEISEEKSVFLHNLASTTSQVIQTSQAEDALRESEEKFRQLITLAPVPFCLVTSGDMIEYCNERFVKTFGYTVDDIPTLHNWWERAYPDEVYRQEVMNNWISRVKEASKEGGDIESSEYYITCKDGTTKNVLIGGIAIENMYLAAFIDITEQRQAEEALRDSESRYRTIIENMQDAFFRIDKNSRIIMISGSAARMLGYGSEDELLGLSVLSIWHNPDDRKRFIKTMKENNNVVHDYEADFVKKDGTRFPISMSAHINYDSQGNFTGTEGLVRDITERKKVEEALLLTNKKLNLLSSITRHDINNQLQILLGYLEISKSYLSEPSELKSVIATEERVAHTIARQIRFTKDYENMGVALPLWQNVALIIADVIKDLPIRDISITVEEKTLEIFADPLLEKVFYNLIENALKYGGDTMTEIRIFSRQERNSLYLFVKDNGSGVTPDDKLQLFTKGFGKNTGLGLFLSKEILTITGISITENGIFGEGAQFEILVPEGGFRILRMKNT</sequence>
<evidence type="ECO:0000256" key="5">
    <source>
        <dbReference type="ARBA" id="ARBA00022777"/>
    </source>
</evidence>
<comment type="catalytic activity">
    <reaction evidence="1">
        <text>ATP + protein L-histidine = ADP + protein N-phospho-L-histidine.</text>
        <dbReference type="EC" id="2.7.13.3"/>
    </reaction>
</comment>
<dbReference type="OrthoDB" id="230688at2157"/>
<dbReference type="Gene3D" id="3.40.50.2300">
    <property type="match status" value="1"/>
</dbReference>
<dbReference type="InterPro" id="IPR013655">
    <property type="entry name" value="PAS_fold_3"/>
</dbReference>
<accession>A0A2V2N073</accession>
<evidence type="ECO:0000256" key="2">
    <source>
        <dbReference type="ARBA" id="ARBA00012438"/>
    </source>
</evidence>
<evidence type="ECO:0000313" key="13">
    <source>
        <dbReference type="Proteomes" id="UP000245934"/>
    </source>
</evidence>
<dbReference type="NCBIfam" id="TIGR00229">
    <property type="entry name" value="sensory_box"/>
    <property type="match status" value="7"/>
</dbReference>
<dbReference type="SUPFAM" id="SSF55781">
    <property type="entry name" value="GAF domain-like"/>
    <property type="match status" value="1"/>
</dbReference>
<evidence type="ECO:0000259" key="10">
    <source>
        <dbReference type="PROSITE" id="PS50112"/>
    </source>
</evidence>
<evidence type="ECO:0000259" key="11">
    <source>
        <dbReference type="PROSITE" id="PS50113"/>
    </source>
</evidence>
<dbReference type="CDD" id="cd00075">
    <property type="entry name" value="HATPase"/>
    <property type="match status" value="1"/>
</dbReference>
<dbReference type="SUPFAM" id="SSF55785">
    <property type="entry name" value="PYP-like sensor domain (PAS domain)"/>
    <property type="match status" value="7"/>
</dbReference>
<keyword evidence="7" id="KW-0175">Coiled coil</keyword>
<dbReference type="InterPro" id="IPR001610">
    <property type="entry name" value="PAC"/>
</dbReference>
<reference evidence="12 13" key="1">
    <citation type="submission" date="2018-05" db="EMBL/GenBank/DDBJ databases">
        <title>Draft genome of Methanospirillum stamsii Pt1.</title>
        <authorList>
            <person name="Dueholm M.S."/>
            <person name="Nielsen P.H."/>
            <person name="Bakmann L.F."/>
            <person name="Otzen D.E."/>
        </authorList>
    </citation>
    <scope>NUCLEOTIDE SEQUENCE [LARGE SCALE GENOMIC DNA]</scope>
    <source>
        <strain evidence="12 13">Pt1</strain>
    </source>
</reference>
<feature type="coiled-coil region" evidence="7">
    <location>
        <begin position="267"/>
        <end position="301"/>
    </location>
</feature>
<dbReference type="Pfam" id="PF00989">
    <property type="entry name" value="PAS"/>
    <property type="match status" value="1"/>
</dbReference>
<proteinExistence type="predicted"/>
<dbReference type="SMART" id="SM00448">
    <property type="entry name" value="REC"/>
    <property type="match status" value="1"/>
</dbReference>
<comment type="caution">
    <text evidence="12">The sequence shown here is derived from an EMBL/GenBank/DDBJ whole genome shotgun (WGS) entry which is preliminary data.</text>
</comment>
<keyword evidence="4" id="KW-0808">Transferase</keyword>
<dbReference type="Pfam" id="PF08447">
    <property type="entry name" value="PAS_3"/>
    <property type="match status" value="1"/>
</dbReference>
<evidence type="ECO:0000256" key="6">
    <source>
        <dbReference type="PROSITE-ProRule" id="PRU00169"/>
    </source>
</evidence>
<evidence type="ECO:0000256" key="3">
    <source>
        <dbReference type="ARBA" id="ARBA00022553"/>
    </source>
</evidence>
<dbReference type="Gene3D" id="3.30.450.20">
    <property type="entry name" value="PAS domain"/>
    <property type="match status" value="7"/>
</dbReference>
<name>A0A2V2N073_9EURY</name>
<dbReference type="PROSITE" id="PS50113">
    <property type="entry name" value="PAC"/>
    <property type="match status" value="4"/>
</dbReference>
<dbReference type="InterPro" id="IPR013767">
    <property type="entry name" value="PAS_fold"/>
</dbReference>
<feature type="domain" description="PAC" evidence="11">
    <location>
        <begin position="1186"/>
        <end position="1238"/>
    </location>
</feature>
<feature type="domain" description="PAS" evidence="10">
    <location>
        <begin position="1113"/>
        <end position="1154"/>
    </location>
</feature>
<dbReference type="InterPro" id="IPR013656">
    <property type="entry name" value="PAS_4"/>
</dbReference>
<dbReference type="SMART" id="SM00065">
    <property type="entry name" value="GAF"/>
    <property type="match status" value="1"/>
</dbReference>
<gene>
    <name evidence="12" type="ORF">DLD82_11100</name>
</gene>
<feature type="domain" description="PAC" evidence="11">
    <location>
        <begin position="632"/>
        <end position="682"/>
    </location>
</feature>
<dbReference type="CDD" id="cd00156">
    <property type="entry name" value="REC"/>
    <property type="match status" value="1"/>
</dbReference>
<dbReference type="SMART" id="SM00086">
    <property type="entry name" value="PAC"/>
    <property type="match status" value="6"/>
</dbReference>
<dbReference type="InterPro" id="IPR000014">
    <property type="entry name" value="PAS"/>
</dbReference>
<dbReference type="InterPro" id="IPR003594">
    <property type="entry name" value="HATPase_dom"/>
</dbReference>
<evidence type="ECO:0000259" key="8">
    <source>
        <dbReference type="PROSITE" id="PS50109"/>
    </source>
</evidence>
<keyword evidence="13" id="KW-1185">Reference proteome</keyword>
<evidence type="ECO:0000256" key="7">
    <source>
        <dbReference type="SAM" id="Coils"/>
    </source>
</evidence>
<evidence type="ECO:0000259" key="9">
    <source>
        <dbReference type="PROSITE" id="PS50110"/>
    </source>
</evidence>
<dbReference type="PROSITE" id="PS50112">
    <property type="entry name" value="PAS"/>
    <property type="match status" value="4"/>
</dbReference>
<dbReference type="Pfam" id="PF08448">
    <property type="entry name" value="PAS_4"/>
    <property type="match status" value="1"/>
</dbReference>
<dbReference type="EMBL" id="QGMZ01000021">
    <property type="protein sequence ID" value="PWR73119.1"/>
    <property type="molecule type" value="Genomic_DNA"/>
</dbReference>
<dbReference type="RefSeq" id="WP_109941194.1">
    <property type="nucleotide sequence ID" value="NZ_CP176366.1"/>
</dbReference>
<dbReference type="InterPro" id="IPR000700">
    <property type="entry name" value="PAS-assoc_C"/>
</dbReference>
<dbReference type="PROSITE" id="PS50110">
    <property type="entry name" value="RESPONSE_REGULATORY"/>
    <property type="match status" value="1"/>
</dbReference>
<keyword evidence="5" id="KW-0418">Kinase</keyword>
<feature type="domain" description="PAS" evidence="10">
    <location>
        <begin position="559"/>
        <end position="614"/>
    </location>
</feature>
<dbReference type="GO" id="GO:0000160">
    <property type="term" value="P:phosphorelay signal transduction system"/>
    <property type="evidence" value="ECO:0007669"/>
    <property type="project" value="InterPro"/>
</dbReference>
<dbReference type="Pfam" id="PF00072">
    <property type="entry name" value="Response_reg"/>
    <property type="match status" value="1"/>
</dbReference>
<feature type="domain" description="Histidine kinase" evidence="8">
    <location>
        <begin position="1249"/>
        <end position="1447"/>
    </location>
</feature>
<evidence type="ECO:0000256" key="1">
    <source>
        <dbReference type="ARBA" id="ARBA00000085"/>
    </source>
</evidence>
<keyword evidence="3 6" id="KW-0597">Phosphoprotein</keyword>
<dbReference type="PANTHER" id="PTHR43304:SF1">
    <property type="entry name" value="PAC DOMAIN-CONTAINING PROTEIN"/>
    <property type="match status" value="1"/>
</dbReference>
<dbReference type="InterPro" id="IPR011006">
    <property type="entry name" value="CheY-like_superfamily"/>
</dbReference>
<dbReference type="InterPro" id="IPR005467">
    <property type="entry name" value="His_kinase_dom"/>
</dbReference>
<organism evidence="12 13">
    <name type="scientific">Methanospirillum stamsii</name>
    <dbReference type="NCBI Taxonomy" id="1277351"/>
    <lineage>
        <taxon>Archaea</taxon>
        <taxon>Methanobacteriati</taxon>
        <taxon>Methanobacteriota</taxon>
        <taxon>Stenosarchaea group</taxon>
        <taxon>Methanomicrobia</taxon>
        <taxon>Methanomicrobiales</taxon>
        <taxon>Methanospirillaceae</taxon>
        <taxon>Methanospirillum</taxon>
    </lineage>
</organism>
<feature type="domain" description="Response regulatory" evidence="9">
    <location>
        <begin position="6"/>
        <end position="121"/>
    </location>
</feature>
<dbReference type="InterPro" id="IPR036890">
    <property type="entry name" value="HATPase_C_sf"/>
</dbReference>
<evidence type="ECO:0000256" key="4">
    <source>
        <dbReference type="ARBA" id="ARBA00022679"/>
    </source>
</evidence>
<dbReference type="GO" id="GO:0006355">
    <property type="term" value="P:regulation of DNA-templated transcription"/>
    <property type="evidence" value="ECO:0007669"/>
    <property type="project" value="InterPro"/>
</dbReference>
<dbReference type="CDD" id="cd00130">
    <property type="entry name" value="PAS"/>
    <property type="match status" value="6"/>
</dbReference>
<feature type="domain" description="PAS" evidence="10">
    <location>
        <begin position="137"/>
        <end position="190"/>
    </location>
</feature>
<feature type="modified residue" description="4-aspartylphosphate" evidence="6">
    <location>
        <position position="56"/>
    </location>
</feature>
<feature type="domain" description="PAC" evidence="11">
    <location>
        <begin position="226"/>
        <end position="276"/>
    </location>
</feature>
<dbReference type="SMART" id="SM00387">
    <property type="entry name" value="HATPase_c"/>
    <property type="match status" value="1"/>
</dbReference>
<dbReference type="SMART" id="SM00091">
    <property type="entry name" value="PAS"/>
    <property type="match status" value="7"/>
</dbReference>
<dbReference type="SUPFAM" id="SSF55874">
    <property type="entry name" value="ATPase domain of HSP90 chaperone/DNA topoisomerase II/histidine kinase"/>
    <property type="match status" value="1"/>
</dbReference>
<feature type="domain" description="PAS" evidence="10">
    <location>
        <begin position="700"/>
        <end position="753"/>
    </location>
</feature>
<dbReference type="InterPro" id="IPR052162">
    <property type="entry name" value="Sensor_kinase/Photoreceptor"/>
</dbReference>
<dbReference type="PROSITE" id="PS50109">
    <property type="entry name" value="HIS_KIN"/>
    <property type="match status" value="1"/>
</dbReference>
<dbReference type="GeneID" id="97610189"/>
<dbReference type="Gene3D" id="3.30.450.40">
    <property type="match status" value="1"/>
</dbReference>
<dbReference type="SUPFAM" id="SSF52172">
    <property type="entry name" value="CheY-like"/>
    <property type="match status" value="1"/>
</dbReference>
<feature type="domain" description="PAC" evidence="11">
    <location>
        <begin position="383"/>
        <end position="433"/>
    </location>
</feature>
<dbReference type="InterPro" id="IPR003018">
    <property type="entry name" value="GAF"/>
</dbReference>
<dbReference type="PANTHER" id="PTHR43304">
    <property type="entry name" value="PHYTOCHROME-LIKE PROTEIN CPH1"/>
    <property type="match status" value="1"/>
</dbReference>